<name>A0ABU9EDG1_9BACT</name>
<dbReference type="SUPFAM" id="SSF69118">
    <property type="entry name" value="AhpD-like"/>
    <property type="match status" value="1"/>
</dbReference>
<dbReference type="Pfam" id="PF02627">
    <property type="entry name" value="CMD"/>
    <property type="match status" value="1"/>
</dbReference>
<evidence type="ECO:0000313" key="3">
    <source>
        <dbReference type="Proteomes" id="UP001484239"/>
    </source>
</evidence>
<evidence type="ECO:0000259" key="1">
    <source>
        <dbReference type="Pfam" id="PF02627"/>
    </source>
</evidence>
<sequence>MRASALAADRAALVALSAAIAGGDRGRLAARLDEAEQAAGPAAVEEAVLQSYLFVGFPAALNALGLWRERRPEVAAESEPPELERWRTRGEAVCATVYSTAYDALRANVERLHPDLEMWMLTEGYGKVLGRPGLDLGTRELCIAALLAALDAPRQLHSHLRGCLNAGVPAEQVSAALEIALAEAEAAAVRVAADRAVRHREVWARVRGRHEGKDSKGRENPGGEE</sequence>
<dbReference type="PANTHER" id="PTHR28180:SF2">
    <property type="entry name" value="PEROXISOMAL PROTEIN 2"/>
    <property type="match status" value="1"/>
</dbReference>
<comment type="caution">
    <text evidence="2">The sequence shown here is derived from an EMBL/GenBank/DDBJ whole genome shotgun (WGS) entry which is preliminary data.</text>
</comment>
<proteinExistence type="predicted"/>
<dbReference type="Proteomes" id="UP001484239">
    <property type="component" value="Unassembled WGS sequence"/>
</dbReference>
<reference evidence="2 3" key="1">
    <citation type="submission" date="2024-02" db="EMBL/GenBank/DDBJ databases">
        <title>A novel Gemmatimonadota bacterium.</title>
        <authorList>
            <person name="Du Z.-J."/>
            <person name="Ye Y.-Q."/>
        </authorList>
    </citation>
    <scope>NUCLEOTIDE SEQUENCE [LARGE SCALE GENOMIC DNA]</scope>
    <source>
        <strain evidence="2 3">DH-20</strain>
    </source>
</reference>
<feature type="domain" description="Carboxymuconolactone decarboxylase-like" evidence="1">
    <location>
        <begin position="118"/>
        <end position="193"/>
    </location>
</feature>
<evidence type="ECO:0000313" key="2">
    <source>
        <dbReference type="EMBL" id="MEK9502144.1"/>
    </source>
</evidence>
<protein>
    <submittedName>
        <fullName evidence="2">Carboxymuconolactone decarboxylase family protein</fullName>
    </submittedName>
</protein>
<dbReference type="InterPro" id="IPR029032">
    <property type="entry name" value="AhpD-like"/>
</dbReference>
<dbReference type="InterPro" id="IPR052999">
    <property type="entry name" value="PTS1_Protein"/>
</dbReference>
<dbReference type="RefSeq" id="WP_405276643.1">
    <property type="nucleotide sequence ID" value="NZ_CP144380.1"/>
</dbReference>
<accession>A0ABU9EDG1</accession>
<keyword evidence="3" id="KW-1185">Reference proteome</keyword>
<dbReference type="Gene3D" id="1.20.1290.10">
    <property type="entry name" value="AhpD-like"/>
    <property type="match status" value="1"/>
</dbReference>
<gene>
    <name evidence="2" type="ORF">WI372_14220</name>
</gene>
<dbReference type="EMBL" id="JBBHLI010000009">
    <property type="protein sequence ID" value="MEK9502144.1"/>
    <property type="molecule type" value="Genomic_DNA"/>
</dbReference>
<dbReference type="PANTHER" id="PTHR28180">
    <property type="entry name" value="CONSERVED MITOCHONDRIAL PROTEIN-RELATED"/>
    <property type="match status" value="1"/>
</dbReference>
<organism evidence="2 3">
    <name type="scientific">Gaopeijia maritima</name>
    <dbReference type="NCBI Taxonomy" id="3119007"/>
    <lineage>
        <taxon>Bacteria</taxon>
        <taxon>Pseudomonadati</taxon>
        <taxon>Gemmatimonadota</taxon>
        <taxon>Longimicrobiia</taxon>
        <taxon>Gaopeijiales</taxon>
        <taxon>Gaopeijiaceae</taxon>
        <taxon>Gaopeijia</taxon>
    </lineage>
</organism>
<dbReference type="InterPro" id="IPR003779">
    <property type="entry name" value="CMD-like"/>
</dbReference>